<reference evidence="1 3" key="2">
    <citation type="journal article" date="2014" name="BMC Genomics">
        <title>An improved genome release (version Mt4.0) for the model legume Medicago truncatula.</title>
        <authorList>
            <person name="Tang H."/>
            <person name="Krishnakumar V."/>
            <person name="Bidwell S."/>
            <person name="Rosen B."/>
            <person name="Chan A."/>
            <person name="Zhou S."/>
            <person name="Gentzbittel L."/>
            <person name="Childs K.L."/>
            <person name="Yandell M."/>
            <person name="Gundlach H."/>
            <person name="Mayer K.F."/>
            <person name="Schwartz D.C."/>
            <person name="Town C.D."/>
        </authorList>
    </citation>
    <scope>GENOME REANNOTATION</scope>
    <source>
        <strain evidence="1">A17</strain>
        <strain evidence="2 3">cv. Jemalong A17</strain>
    </source>
</reference>
<sequence length="78" mass="9119">MKNTKALFQQKFSSCIDNRIDSVRIGAYLFKKRVQVVPKQIETTSESSVVQPSCLDFSSKELLLMMYLRNIRFDFYGE</sequence>
<evidence type="ECO:0000313" key="3">
    <source>
        <dbReference type="Proteomes" id="UP000002051"/>
    </source>
</evidence>
<protein>
    <submittedName>
        <fullName evidence="1 2">Uncharacterized protein</fullName>
    </submittedName>
</protein>
<evidence type="ECO:0000313" key="2">
    <source>
        <dbReference type="EnsemblPlants" id="KEH37009"/>
    </source>
</evidence>
<reference evidence="2" key="3">
    <citation type="submission" date="2015-04" db="UniProtKB">
        <authorList>
            <consortium name="EnsemblPlants"/>
        </authorList>
    </citation>
    <scope>IDENTIFICATION</scope>
    <source>
        <strain evidence="2">cv. Jemalong A17</strain>
    </source>
</reference>
<dbReference type="EnsemblPlants" id="KEH37009">
    <property type="protein sequence ID" value="KEH37009"/>
    <property type="gene ID" value="MTR_2g028795"/>
</dbReference>
<dbReference type="EMBL" id="CM001218">
    <property type="protein sequence ID" value="KEH37009.1"/>
    <property type="molecule type" value="Genomic_DNA"/>
</dbReference>
<evidence type="ECO:0000313" key="1">
    <source>
        <dbReference type="EMBL" id="KEH37009.1"/>
    </source>
</evidence>
<dbReference type="HOGENOM" id="CLU_2625651_0_0_1"/>
<keyword evidence="3" id="KW-1185">Reference proteome</keyword>
<name>A0A072V4S9_MEDTR</name>
<proteinExistence type="predicted"/>
<organism evidence="1 3">
    <name type="scientific">Medicago truncatula</name>
    <name type="common">Barrel medic</name>
    <name type="synonym">Medicago tribuloides</name>
    <dbReference type="NCBI Taxonomy" id="3880"/>
    <lineage>
        <taxon>Eukaryota</taxon>
        <taxon>Viridiplantae</taxon>
        <taxon>Streptophyta</taxon>
        <taxon>Embryophyta</taxon>
        <taxon>Tracheophyta</taxon>
        <taxon>Spermatophyta</taxon>
        <taxon>Magnoliopsida</taxon>
        <taxon>eudicotyledons</taxon>
        <taxon>Gunneridae</taxon>
        <taxon>Pentapetalae</taxon>
        <taxon>rosids</taxon>
        <taxon>fabids</taxon>
        <taxon>Fabales</taxon>
        <taxon>Fabaceae</taxon>
        <taxon>Papilionoideae</taxon>
        <taxon>50 kb inversion clade</taxon>
        <taxon>NPAAA clade</taxon>
        <taxon>Hologalegina</taxon>
        <taxon>IRL clade</taxon>
        <taxon>Trifolieae</taxon>
        <taxon>Medicago</taxon>
    </lineage>
</organism>
<accession>A0A072V4S9</accession>
<reference evidence="1 3" key="1">
    <citation type="journal article" date="2011" name="Nature">
        <title>The Medicago genome provides insight into the evolution of rhizobial symbioses.</title>
        <authorList>
            <person name="Young N.D."/>
            <person name="Debelle F."/>
            <person name="Oldroyd G.E."/>
            <person name="Geurts R."/>
            <person name="Cannon S.B."/>
            <person name="Udvardi M.K."/>
            <person name="Benedito V.A."/>
            <person name="Mayer K.F."/>
            <person name="Gouzy J."/>
            <person name="Schoof H."/>
            <person name="Van de Peer Y."/>
            <person name="Proost S."/>
            <person name="Cook D.R."/>
            <person name="Meyers B.C."/>
            <person name="Spannagl M."/>
            <person name="Cheung F."/>
            <person name="De Mita S."/>
            <person name="Krishnakumar V."/>
            <person name="Gundlach H."/>
            <person name="Zhou S."/>
            <person name="Mudge J."/>
            <person name="Bharti A.K."/>
            <person name="Murray J.D."/>
            <person name="Naoumkina M.A."/>
            <person name="Rosen B."/>
            <person name="Silverstein K.A."/>
            <person name="Tang H."/>
            <person name="Rombauts S."/>
            <person name="Zhao P.X."/>
            <person name="Zhou P."/>
            <person name="Barbe V."/>
            <person name="Bardou P."/>
            <person name="Bechner M."/>
            <person name="Bellec A."/>
            <person name="Berger A."/>
            <person name="Berges H."/>
            <person name="Bidwell S."/>
            <person name="Bisseling T."/>
            <person name="Choisne N."/>
            <person name="Couloux A."/>
            <person name="Denny R."/>
            <person name="Deshpande S."/>
            <person name="Dai X."/>
            <person name="Doyle J.J."/>
            <person name="Dudez A.M."/>
            <person name="Farmer A.D."/>
            <person name="Fouteau S."/>
            <person name="Franken C."/>
            <person name="Gibelin C."/>
            <person name="Gish J."/>
            <person name="Goldstein S."/>
            <person name="Gonzalez A.J."/>
            <person name="Green P.J."/>
            <person name="Hallab A."/>
            <person name="Hartog M."/>
            <person name="Hua A."/>
            <person name="Humphray S.J."/>
            <person name="Jeong D.H."/>
            <person name="Jing Y."/>
            <person name="Jocker A."/>
            <person name="Kenton S.M."/>
            <person name="Kim D.J."/>
            <person name="Klee K."/>
            <person name="Lai H."/>
            <person name="Lang C."/>
            <person name="Lin S."/>
            <person name="Macmil S.L."/>
            <person name="Magdelenat G."/>
            <person name="Matthews L."/>
            <person name="McCorrison J."/>
            <person name="Monaghan E.L."/>
            <person name="Mun J.H."/>
            <person name="Najar F.Z."/>
            <person name="Nicholson C."/>
            <person name="Noirot C."/>
            <person name="O'Bleness M."/>
            <person name="Paule C.R."/>
            <person name="Poulain J."/>
            <person name="Prion F."/>
            <person name="Qin B."/>
            <person name="Qu C."/>
            <person name="Retzel E.F."/>
            <person name="Riddle C."/>
            <person name="Sallet E."/>
            <person name="Samain S."/>
            <person name="Samson N."/>
            <person name="Sanders I."/>
            <person name="Saurat O."/>
            <person name="Scarpelli C."/>
            <person name="Schiex T."/>
            <person name="Segurens B."/>
            <person name="Severin A.J."/>
            <person name="Sherrier D.J."/>
            <person name="Shi R."/>
            <person name="Sims S."/>
            <person name="Singer S.R."/>
            <person name="Sinharoy S."/>
            <person name="Sterck L."/>
            <person name="Viollet A."/>
            <person name="Wang B.B."/>
            <person name="Wang K."/>
            <person name="Wang M."/>
            <person name="Wang X."/>
            <person name="Warfsmann J."/>
            <person name="Weissenbach J."/>
            <person name="White D.D."/>
            <person name="White J.D."/>
            <person name="Wiley G.B."/>
            <person name="Wincker P."/>
            <person name="Xing Y."/>
            <person name="Yang L."/>
            <person name="Yao Z."/>
            <person name="Ying F."/>
            <person name="Zhai J."/>
            <person name="Zhou L."/>
            <person name="Zuber A."/>
            <person name="Denarie J."/>
            <person name="Dixon R.A."/>
            <person name="May G.D."/>
            <person name="Schwartz D.C."/>
            <person name="Rogers J."/>
            <person name="Quetier F."/>
            <person name="Town C.D."/>
            <person name="Roe B.A."/>
        </authorList>
    </citation>
    <scope>NUCLEOTIDE SEQUENCE [LARGE SCALE GENOMIC DNA]</scope>
    <source>
        <strain evidence="1">A17</strain>
        <strain evidence="2 3">cv. Jemalong A17</strain>
    </source>
</reference>
<gene>
    <name evidence="1" type="ordered locus">MTR_2g028795</name>
</gene>
<dbReference type="AlphaFoldDB" id="A0A072V4S9"/>
<dbReference type="Proteomes" id="UP000002051">
    <property type="component" value="Chromosome 2"/>
</dbReference>